<feature type="transmembrane region" description="Helical" evidence="2">
    <location>
        <begin position="40"/>
        <end position="59"/>
    </location>
</feature>
<dbReference type="PROSITE" id="PS50125">
    <property type="entry name" value="GUANYLATE_CYCLASE_2"/>
    <property type="match status" value="1"/>
</dbReference>
<dbReference type="OrthoDB" id="5288193at2"/>
<dbReference type="InterPro" id="IPR019734">
    <property type="entry name" value="TPR_rpt"/>
</dbReference>
<dbReference type="PROSITE" id="PS50005">
    <property type="entry name" value="TPR"/>
    <property type="match status" value="1"/>
</dbReference>
<dbReference type="SUPFAM" id="SSF55073">
    <property type="entry name" value="Nucleotide cyclase"/>
    <property type="match status" value="1"/>
</dbReference>
<keyword evidence="1" id="KW-0802">TPR repeat</keyword>
<dbReference type="Proteomes" id="UP000075320">
    <property type="component" value="Unassembled WGS sequence"/>
</dbReference>
<feature type="transmembrane region" description="Helical" evidence="2">
    <location>
        <begin position="71"/>
        <end position="89"/>
    </location>
</feature>
<dbReference type="EMBL" id="LUKE01000001">
    <property type="protein sequence ID" value="KYG66529.1"/>
    <property type="molecule type" value="Genomic_DNA"/>
</dbReference>
<keyword evidence="5" id="KW-1185">Reference proteome</keyword>
<keyword evidence="2" id="KW-0812">Transmembrane</keyword>
<feature type="repeat" description="TPR" evidence="1">
    <location>
        <begin position="357"/>
        <end position="390"/>
    </location>
</feature>
<dbReference type="InterPro" id="IPR050697">
    <property type="entry name" value="Adenylyl/Guanylyl_Cyclase_3/4"/>
</dbReference>
<dbReference type="GO" id="GO:0006171">
    <property type="term" value="P:cAMP biosynthetic process"/>
    <property type="evidence" value="ECO:0007669"/>
    <property type="project" value="TreeGrafter"/>
</dbReference>
<reference evidence="4 5" key="1">
    <citation type="submission" date="2016-03" db="EMBL/GenBank/DDBJ databases">
        <authorList>
            <person name="Ploux O."/>
        </authorList>
    </citation>
    <scope>NUCLEOTIDE SEQUENCE [LARGE SCALE GENOMIC DNA]</scope>
    <source>
        <strain evidence="4 5">R0</strain>
    </source>
</reference>
<dbReference type="PANTHER" id="PTHR43081">
    <property type="entry name" value="ADENYLATE CYCLASE, TERMINAL-DIFFERENTIATION SPECIFIC-RELATED"/>
    <property type="match status" value="1"/>
</dbReference>
<organism evidence="4 5">
    <name type="scientific">Bdellovibrio bacteriovorus</name>
    <dbReference type="NCBI Taxonomy" id="959"/>
    <lineage>
        <taxon>Bacteria</taxon>
        <taxon>Pseudomonadati</taxon>
        <taxon>Bdellovibrionota</taxon>
        <taxon>Bdellovibrionia</taxon>
        <taxon>Bdellovibrionales</taxon>
        <taxon>Pseudobdellovibrionaceae</taxon>
        <taxon>Bdellovibrio</taxon>
    </lineage>
</organism>
<protein>
    <recommendedName>
        <fullName evidence="3">Guanylate cyclase domain-containing protein</fullName>
    </recommendedName>
</protein>
<dbReference type="InterPro" id="IPR029787">
    <property type="entry name" value="Nucleotide_cyclase"/>
</dbReference>
<evidence type="ECO:0000256" key="1">
    <source>
        <dbReference type="PROSITE-ProRule" id="PRU00339"/>
    </source>
</evidence>
<dbReference type="GO" id="GO:0035556">
    <property type="term" value="P:intracellular signal transduction"/>
    <property type="evidence" value="ECO:0007669"/>
    <property type="project" value="InterPro"/>
</dbReference>
<evidence type="ECO:0000313" key="5">
    <source>
        <dbReference type="Proteomes" id="UP000075320"/>
    </source>
</evidence>
<accession>A0A150WQF4</accession>
<sequence>MSSRTRRFFIALVGSLLGLFATEKVGFLQQWDIALSAESFWWSLPLSLFAGYVNFSLFSKFPLRKAIERSLLSWFSCMLTVFGLHQLGLALPLAALSNSFLWSAVGLIFFEAVVEKNQREYLLNAFKHYVSPQLVESIAAHPQKLGLQGEKREISILFSDLEGFTGIAEKTDPDQLVQFMNEYFTGVSEIIFRYGGTIDKFIGDAVMAFWNAPIETRDHAKLCAECAAEMAEFSKTFLQKKSVTMPLLAGGTRTRVGVNTGVAIVGNIGSKDRFSYTVMGDEINLASRLEGLNQYYRTDCMISGSTRSLIQQPIKDSRDPEKIKDFRLIDRVKVKGREKVTELYTVYEVRSDMPGDFFEIYKRAFELYRTGSFQAAAEGFDQALRLSPEDGPCQVLRDRCVAFNRKPPQSWDGVFEFESK</sequence>
<keyword evidence="2" id="KW-0472">Membrane</keyword>
<dbReference type="Gene3D" id="3.30.70.1230">
    <property type="entry name" value="Nucleotide cyclase"/>
    <property type="match status" value="1"/>
</dbReference>
<dbReference type="AlphaFoldDB" id="A0A150WQF4"/>
<dbReference type="SMART" id="SM00044">
    <property type="entry name" value="CYCc"/>
    <property type="match status" value="1"/>
</dbReference>
<dbReference type="InterPro" id="IPR001054">
    <property type="entry name" value="A/G_cyclase"/>
</dbReference>
<dbReference type="PANTHER" id="PTHR43081:SF1">
    <property type="entry name" value="ADENYLATE CYCLASE, TERMINAL-DIFFERENTIATION SPECIFIC"/>
    <property type="match status" value="1"/>
</dbReference>
<comment type="caution">
    <text evidence="4">The sequence shown here is derived from an EMBL/GenBank/DDBJ whole genome shotgun (WGS) entry which is preliminary data.</text>
</comment>
<dbReference type="CDD" id="cd07302">
    <property type="entry name" value="CHD"/>
    <property type="match status" value="1"/>
</dbReference>
<feature type="domain" description="Guanylate cyclase" evidence="3">
    <location>
        <begin position="155"/>
        <end position="290"/>
    </location>
</feature>
<dbReference type="GO" id="GO:0004016">
    <property type="term" value="F:adenylate cyclase activity"/>
    <property type="evidence" value="ECO:0007669"/>
    <property type="project" value="UniProtKB-ARBA"/>
</dbReference>
<proteinExistence type="predicted"/>
<evidence type="ECO:0000256" key="2">
    <source>
        <dbReference type="SAM" id="Phobius"/>
    </source>
</evidence>
<evidence type="ECO:0000259" key="3">
    <source>
        <dbReference type="PROSITE" id="PS50125"/>
    </source>
</evidence>
<dbReference type="RefSeq" id="WP_061834093.1">
    <property type="nucleotide sequence ID" value="NZ_LUKE01000001.1"/>
</dbReference>
<name>A0A150WQF4_BDEBC</name>
<dbReference type="Pfam" id="PF00211">
    <property type="entry name" value="Guanylate_cyc"/>
    <property type="match status" value="1"/>
</dbReference>
<evidence type="ECO:0000313" key="4">
    <source>
        <dbReference type="EMBL" id="KYG66529.1"/>
    </source>
</evidence>
<gene>
    <name evidence="4" type="ORF">AZI86_05650</name>
</gene>
<keyword evidence="2" id="KW-1133">Transmembrane helix</keyword>